<evidence type="ECO:0000259" key="10">
    <source>
        <dbReference type="Pfam" id="PF22571"/>
    </source>
</evidence>
<evidence type="ECO:0000256" key="5">
    <source>
        <dbReference type="ARBA" id="ARBA00023136"/>
    </source>
</evidence>
<feature type="domain" description="Phage shock protein PspC N-terminal" evidence="9">
    <location>
        <begin position="109"/>
        <end position="166"/>
    </location>
</feature>
<proteinExistence type="predicted"/>
<dbReference type="Pfam" id="PF04024">
    <property type="entry name" value="PspC"/>
    <property type="match status" value="1"/>
</dbReference>
<comment type="subcellular location">
    <subcellularLocation>
        <location evidence="1">Cell membrane</location>
        <topology evidence="1">Single-pass membrane protein</topology>
    </subcellularLocation>
</comment>
<evidence type="ECO:0000256" key="4">
    <source>
        <dbReference type="ARBA" id="ARBA00022989"/>
    </source>
</evidence>
<comment type="caution">
    <text evidence="12">The sequence shown here is derived from an EMBL/GenBank/DDBJ whole genome shotgun (WGS) entry which is preliminary data.</text>
</comment>
<dbReference type="InterPro" id="IPR007168">
    <property type="entry name" value="Phageshock_PspC_N"/>
</dbReference>
<dbReference type="Pfam" id="PF22571">
    <property type="entry name" value="LiaI-LiaF-TM_PspC"/>
    <property type="match status" value="1"/>
</dbReference>
<feature type="domain" description="PspC-related transmembrane region" evidence="10">
    <location>
        <begin position="198"/>
        <end position="335"/>
    </location>
</feature>
<evidence type="ECO:0000313" key="13">
    <source>
        <dbReference type="Proteomes" id="UP000652681"/>
    </source>
</evidence>
<feature type="domain" description="PspC-related ToastRack" evidence="11">
    <location>
        <begin position="388"/>
        <end position="478"/>
    </location>
</feature>
<evidence type="ECO:0000256" key="6">
    <source>
        <dbReference type="SAM" id="Coils"/>
    </source>
</evidence>
<feature type="region of interest" description="Disordered" evidence="7">
    <location>
        <begin position="84"/>
        <end position="108"/>
    </location>
</feature>
<dbReference type="InterPro" id="IPR054321">
    <property type="entry name" value="PspC-rel_TM"/>
</dbReference>
<evidence type="ECO:0000313" key="12">
    <source>
        <dbReference type="EMBL" id="MBC9813176.1"/>
    </source>
</evidence>
<dbReference type="SUPFAM" id="SSF103473">
    <property type="entry name" value="MFS general substrate transporter"/>
    <property type="match status" value="1"/>
</dbReference>
<dbReference type="PANTHER" id="PTHR33885:SF3">
    <property type="entry name" value="PHAGE SHOCK PROTEIN C"/>
    <property type="match status" value="1"/>
</dbReference>
<dbReference type="Proteomes" id="UP000652681">
    <property type="component" value="Unassembled WGS sequence"/>
</dbReference>
<evidence type="ECO:0000259" key="11">
    <source>
        <dbReference type="Pfam" id="PF22744"/>
    </source>
</evidence>
<protein>
    <submittedName>
        <fullName evidence="12">PspC domain-containing protein</fullName>
    </submittedName>
</protein>
<gene>
    <name evidence="12" type="ORF">H9Y05_11930</name>
</gene>
<keyword evidence="4 8" id="KW-1133">Transmembrane helix</keyword>
<feature type="compositionally biased region" description="Basic and acidic residues" evidence="7">
    <location>
        <begin position="91"/>
        <end position="108"/>
    </location>
</feature>
<keyword evidence="13" id="KW-1185">Reference proteome</keyword>
<dbReference type="AlphaFoldDB" id="A0A8J6PJZ3"/>
<feature type="transmembrane region" description="Helical" evidence="8">
    <location>
        <begin position="318"/>
        <end position="335"/>
    </location>
</feature>
<dbReference type="GO" id="GO:0005886">
    <property type="term" value="C:plasma membrane"/>
    <property type="evidence" value="ECO:0007669"/>
    <property type="project" value="UniProtKB-SubCell"/>
</dbReference>
<evidence type="ECO:0000256" key="8">
    <source>
        <dbReference type="SAM" id="Phobius"/>
    </source>
</evidence>
<evidence type="ECO:0000256" key="7">
    <source>
        <dbReference type="SAM" id="MobiDB-lite"/>
    </source>
</evidence>
<evidence type="ECO:0000256" key="3">
    <source>
        <dbReference type="ARBA" id="ARBA00022692"/>
    </source>
</evidence>
<dbReference type="EMBL" id="JACVEL010000008">
    <property type="protein sequence ID" value="MBC9813176.1"/>
    <property type="molecule type" value="Genomic_DNA"/>
</dbReference>
<dbReference type="InterPro" id="IPR054319">
    <property type="entry name" value="PspC-rel_ToastRack"/>
</dbReference>
<reference evidence="12" key="1">
    <citation type="submission" date="2020-09" db="EMBL/GenBank/DDBJ databases">
        <title>Taishania pollutisoli gen. nov., sp. nov., Isolated from Tetrabromobisphenol A-Contaminated Soil.</title>
        <authorList>
            <person name="Chen Q."/>
        </authorList>
    </citation>
    <scope>NUCLEOTIDE SEQUENCE</scope>
    <source>
        <strain evidence="12">CZZ-1</strain>
    </source>
</reference>
<feature type="coiled-coil region" evidence="6">
    <location>
        <begin position="21"/>
        <end position="65"/>
    </location>
</feature>
<feature type="transmembrane region" description="Helical" evidence="8">
    <location>
        <begin position="223"/>
        <end position="248"/>
    </location>
</feature>
<feature type="transmembrane region" description="Helical" evidence="8">
    <location>
        <begin position="281"/>
        <end position="306"/>
    </location>
</feature>
<keyword evidence="3 8" id="KW-0812">Transmembrane</keyword>
<sequence>MKKTISIHIKGFPFIIEEIAYTRLENYLKRLKSALEKEEGADEIIEDIEIRIAELLNEKKTTAKQVIEDQDVLDVLNTLGDPSDYTEQEETSGHSDYHSEYQSHTHNERRLYRDTETGYIGGVCSGLSGYFNIDPTIIRLIWAAAFFIGGVGLFLYILLWIIIPKANTSIERLKMKGRPINVDTVKEEVERAANSVSEKSKQFANQLKNDNRIKDGVSAFKKVIRIVVGCFLLFIGFIALISLITFVFGTAQFFPATTDDGFLSIPSMAALIFNDSFDNRLAWISFYLCSVSFVVFFLLGGFATLFNLKNKWYRYTNLLLVLTGIIGFSIGIIVFSRTGRDYTISGEIEKEIATVSSNQLVIMPRAKTQLKNTDYMVKENSLWHIYIGNNTITESGIDLKYHPSKDSLYHVLIEKQAHAHTLEKAVERAQNISYKYDLNNDTITLPVSYSYPKSDKIRNQDVTIHIYIPKGKTVSIADAVIGLEKPALDEDDFDEVYEQRGKIRSDGTYRHRD</sequence>
<dbReference type="InterPro" id="IPR052027">
    <property type="entry name" value="PspC"/>
</dbReference>
<evidence type="ECO:0000259" key="9">
    <source>
        <dbReference type="Pfam" id="PF04024"/>
    </source>
</evidence>
<keyword evidence="6" id="KW-0175">Coiled coil</keyword>
<feature type="transmembrane region" description="Helical" evidence="8">
    <location>
        <begin position="140"/>
        <end position="163"/>
    </location>
</feature>
<dbReference type="RefSeq" id="WP_216714418.1">
    <property type="nucleotide sequence ID" value="NZ_JACVEL010000008.1"/>
</dbReference>
<evidence type="ECO:0000256" key="1">
    <source>
        <dbReference type="ARBA" id="ARBA00004162"/>
    </source>
</evidence>
<evidence type="ECO:0000256" key="2">
    <source>
        <dbReference type="ARBA" id="ARBA00022475"/>
    </source>
</evidence>
<keyword evidence="2" id="KW-1003">Cell membrane</keyword>
<organism evidence="12 13">
    <name type="scientific">Taishania pollutisoli</name>
    <dbReference type="NCBI Taxonomy" id="2766479"/>
    <lineage>
        <taxon>Bacteria</taxon>
        <taxon>Pseudomonadati</taxon>
        <taxon>Bacteroidota</taxon>
        <taxon>Flavobacteriia</taxon>
        <taxon>Flavobacteriales</taxon>
        <taxon>Crocinitomicaceae</taxon>
        <taxon>Taishania</taxon>
    </lineage>
</organism>
<accession>A0A8J6PJZ3</accession>
<keyword evidence="5 8" id="KW-0472">Membrane</keyword>
<dbReference type="Pfam" id="PF22744">
    <property type="entry name" value="Toast-rack_PspC-Cterm"/>
    <property type="match status" value="1"/>
</dbReference>
<dbReference type="InterPro" id="IPR036259">
    <property type="entry name" value="MFS_trans_sf"/>
</dbReference>
<dbReference type="PANTHER" id="PTHR33885">
    <property type="entry name" value="PHAGE SHOCK PROTEIN C"/>
    <property type="match status" value="1"/>
</dbReference>
<name>A0A8J6PJZ3_9FLAO</name>